<dbReference type="Proteomes" id="UP000193136">
    <property type="component" value="Unassembled WGS sequence"/>
</dbReference>
<dbReference type="RefSeq" id="WP_085010122.1">
    <property type="nucleotide sequence ID" value="NZ_NAAD01000007.1"/>
</dbReference>
<keyword evidence="8" id="KW-1185">Reference proteome</keyword>
<dbReference type="Pfam" id="PF25917">
    <property type="entry name" value="BSH_RND"/>
    <property type="match status" value="1"/>
</dbReference>
<dbReference type="AlphaFoldDB" id="A0A1X0Y614"/>
<comment type="caution">
    <text evidence="7">The sequence shown here is derived from an EMBL/GenBank/DDBJ whole genome shotgun (WGS) entry which is preliminary data.</text>
</comment>
<dbReference type="STRING" id="1969733.B5V00_07340"/>
<comment type="similarity">
    <text evidence="1">Belongs to the membrane fusion protein (MFP) (TC 8.A.1) family.</text>
</comment>
<dbReference type="GO" id="GO:0015562">
    <property type="term" value="F:efflux transmembrane transporter activity"/>
    <property type="evidence" value="ECO:0007669"/>
    <property type="project" value="TreeGrafter"/>
</dbReference>
<protein>
    <submittedName>
        <fullName evidence="7">Uncharacterized protein</fullName>
    </submittedName>
</protein>
<dbReference type="OrthoDB" id="9806939at2"/>
<dbReference type="InterPro" id="IPR058624">
    <property type="entry name" value="MdtA-like_HH"/>
</dbReference>
<dbReference type="InterPro" id="IPR058792">
    <property type="entry name" value="Beta-barrel_RND_2"/>
</dbReference>
<dbReference type="InterPro" id="IPR006143">
    <property type="entry name" value="RND_pump_MFP"/>
</dbReference>
<evidence type="ECO:0000256" key="1">
    <source>
        <dbReference type="ARBA" id="ARBA00009477"/>
    </source>
</evidence>
<keyword evidence="2" id="KW-0175">Coiled coil</keyword>
<evidence type="ECO:0000259" key="4">
    <source>
        <dbReference type="Pfam" id="PF25917"/>
    </source>
</evidence>
<evidence type="ECO:0000313" key="7">
    <source>
        <dbReference type="EMBL" id="ORJ60640.1"/>
    </source>
</evidence>
<feature type="coiled-coil region" evidence="2">
    <location>
        <begin position="143"/>
        <end position="170"/>
    </location>
</feature>
<dbReference type="PANTHER" id="PTHR30469:SF20">
    <property type="entry name" value="EFFLUX RND TRANSPORTER PERIPLASMIC ADAPTOR SUBUNIT"/>
    <property type="match status" value="1"/>
</dbReference>
<evidence type="ECO:0000256" key="2">
    <source>
        <dbReference type="SAM" id="Coils"/>
    </source>
</evidence>
<dbReference type="NCBIfam" id="TIGR01730">
    <property type="entry name" value="RND_mfp"/>
    <property type="match status" value="1"/>
</dbReference>
<dbReference type="SUPFAM" id="SSF111369">
    <property type="entry name" value="HlyD-like secretion proteins"/>
    <property type="match status" value="1"/>
</dbReference>
<evidence type="ECO:0000259" key="6">
    <source>
        <dbReference type="Pfam" id="PF25989"/>
    </source>
</evidence>
<reference evidence="7 8" key="1">
    <citation type="submission" date="2017-03" db="EMBL/GenBank/DDBJ databases">
        <title>Genome sequence of Geothermobacter sp. EPR-M, Deep-Sea Iron Reducer.</title>
        <authorList>
            <person name="Tully B."/>
            <person name="Savalia P."/>
            <person name="Abuyen K."/>
            <person name="Baughan C."/>
            <person name="Romero E."/>
            <person name="Ronkowski C."/>
            <person name="Torres B."/>
            <person name="Tremblay J."/>
            <person name="Trujillo A."/>
            <person name="Tyler M."/>
            <person name="Perez-Rodriguez I."/>
            <person name="Amend J."/>
        </authorList>
    </citation>
    <scope>NUCLEOTIDE SEQUENCE [LARGE SCALE GENOMIC DNA]</scope>
    <source>
        <strain evidence="7 8">EPR-M</strain>
    </source>
</reference>
<feature type="domain" description="CusB-like beta-barrel" evidence="5">
    <location>
        <begin position="214"/>
        <end position="280"/>
    </location>
</feature>
<feature type="domain" description="Multidrug resistance protein MdtA-like alpha-helical hairpin" evidence="3">
    <location>
        <begin position="103"/>
        <end position="174"/>
    </location>
</feature>
<dbReference type="Pfam" id="PF25876">
    <property type="entry name" value="HH_MFP_RND"/>
    <property type="match status" value="1"/>
</dbReference>
<dbReference type="Gene3D" id="2.40.420.20">
    <property type="match status" value="1"/>
</dbReference>
<dbReference type="EMBL" id="NAAD01000007">
    <property type="protein sequence ID" value="ORJ60640.1"/>
    <property type="molecule type" value="Genomic_DNA"/>
</dbReference>
<name>A0A1X0Y614_9BACT</name>
<dbReference type="PANTHER" id="PTHR30469">
    <property type="entry name" value="MULTIDRUG RESISTANCE PROTEIN MDTA"/>
    <property type="match status" value="1"/>
</dbReference>
<evidence type="ECO:0000259" key="5">
    <source>
        <dbReference type="Pfam" id="PF25954"/>
    </source>
</evidence>
<dbReference type="Pfam" id="PF25954">
    <property type="entry name" value="Beta-barrel_RND_2"/>
    <property type="match status" value="1"/>
</dbReference>
<gene>
    <name evidence="7" type="ORF">B5V00_07340</name>
</gene>
<dbReference type="Gene3D" id="1.10.287.470">
    <property type="entry name" value="Helix hairpin bin"/>
    <property type="match status" value="1"/>
</dbReference>
<organism evidence="7 8">
    <name type="scientific">Geothermobacter hydrogeniphilus</name>
    <dbReference type="NCBI Taxonomy" id="1969733"/>
    <lineage>
        <taxon>Bacteria</taxon>
        <taxon>Pseudomonadati</taxon>
        <taxon>Thermodesulfobacteriota</taxon>
        <taxon>Desulfuromonadia</taxon>
        <taxon>Desulfuromonadales</taxon>
        <taxon>Geothermobacteraceae</taxon>
        <taxon>Geothermobacter</taxon>
    </lineage>
</organism>
<dbReference type="Gene3D" id="2.40.50.100">
    <property type="match status" value="1"/>
</dbReference>
<accession>A0A1X0Y614</accession>
<feature type="domain" description="YknX-like C-terminal permuted SH3-like" evidence="6">
    <location>
        <begin position="300"/>
        <end position="367"/>
    </location>
</feature>
<dbReference type="Gene3D" id="2.40.30.170">
    <property type="match status" value="1"/>
</dbReference>
<evidence type="ECO:0000313" key="8">
    <source>
        <dbReference type="Proteomes" id="UP000193136"/>
    </source>
</evidence>
<dbReference type="Pfam" id="PF25989">
    <property type="entry name" value="YknX_C"/>
    <property type="match status" value="1"/>
</dbReference>
<sequence>MKLSSKITVSALTVLFLLPLTGCGKKEEVKEPAIRPVKTMRVTDSLEKLSGRTFPGKARATQEVNLSFRISGKLKTFPAKVGDEVKKGDILASLDPRDFEVELDNVRGQLKKTLAAQQLARNDYQRVVRIQQKDPGAISQAMIDAKKGELDSARAQVQSLKAAVDAARDTLQYTRLKAPFDGTVVETFVDNFQEIRSKQPVVRLVDTRQIEFVVNIPENLISLAGEVEKAYVRFDAFPEVDIPARVKEIGKEASRTTRTYPITLIMDQPEGLRILPGMAGKAWADKVSGDLPAGADSGPVIPMSAILDDESGTKVWIVDEGSKKVHSQPVKVGRVTRNGVVILEGLKGGELIVTAGAHSLDDGQQVKLLN</sequence>
<evidence type="ECO:0000259" key="3">
    <source>
        <dbReference type="Pfam" id="PF25876"/>
    </source>
</evidence>
<proteinExistence type="inferred from homology"/>
<dbReference type="InterPro" id="IPR058625">
    <property type="entry name" value="MdtA-like_BSH"/>
</dbReference>
<dbReference type="InterPro" id="IPR058637">
    <property type="entry name" value="YknX-like_C"/>
</dbReference>
<feature type="domain" description="Multidrug resistance protein MdtA-like barrel-sandwich hybrid" evidence="4">
    <location>
        <begin position="64"/>
        <end position="204"/>
    </location>
</feature>
<dbReference type="GO" id="GO:1990281">
    <property type="term" value="C:efflux pump complex"/>
    <property type="evidence" value="ECO:0007669"/>
    <property type="project" value="TreeGrafter"/>
</dbReference>